<feature type="transmembrane region" description="Helical" evidence="5">
    <location>
        <begin position="40"/>
        <end position="62"/>
    </location>
</feature>
<accession>A0A934MMN4</accession>
<comment type="caution">
    <text evidence="6">The sequence shown here is derived from an EMBL/GenBank/DDBJ whole genome shotgun (WGS) entry which is preliminary data.</text>
</comment>
<evidence type="ECO:0000256" key="4">
    <source>
        <dbReference type="ARBA" id="ARBA00023136"/>
    </source>
</evidence>
<feature type="transmembrane region" description="Helical" evidence="5">
    <location>
        <begin position="133"/>
        <end position="152"/>
    </location>
</feature>
<dbReference type="InterPro" id="IPR036259">
    <property type="entry name" value="MFS_trans_sf"/>
</dbReference>
<dbReference type="RefSeq" id="WP_198877116.1">
    <property type="nucleotide sequence ID" value="NZ_JAEKMH010000003.1"/>
</dbReference>
<evidence type="ECO:0000256" key="3">
    <source>
        <dbReference type="ARBA" id="ARBA00022989"/>
    </source>
</evidence>
<name>A0A934MMN4_9HYPH</name>
<feature type="transmembrane region" description="Helical" evidence="5">
    <location>
        <begin position="350"/>
        <end position="370"/>
    </location>
</feature>
<feature type="transmembrane region" description="Helical" evidence="5">
    <location>
        <begin position="325"/>
        <end position="344"/>
    </location>
</feature>
<dbReference type="Gene3D" id="1.20.1250.20">
    <property type="entry name" value="MFS general substrate transporter like domains"/>
    <property type="match status" value="2"/>
</dbReference>
<dbReference type="PANTHER" id="PTHR23514:SF13">
    <property type="entry name" value="INNER MEMBRANE PROTEIN YBJJ"/>
    <property type="match status" value="1"/>
</dbReference>
<evidence type="ECO:0000256" key="5">
    <source>
        <dbReference type="SAM" id="Phobius"/>
    </source>
</evidence>
<gene>
    <name evidence="6" type="ORF">JEQ47_14310</name>
</gene>
<keyword evidence="3 5" id="KW-1133">Transmembrane helix</keyword>
<feature type="transmembrane region" description="Helical" evidence="5">
    <location>
        <begin position="266"/>
        <end position="285"/>
    </location>
</feature>
<dbReference type="AlphaFoldDB" id="A0A934MMN4"/>
<organism evidence="6 7">
    <name type="scientific">Devosia sediminis</name>
    <dbReference type="NCBI Taxonomy" id="2798801"/>
    <lineage>
        <taxon>Bacteria</taxon>
        <taxon>Pseudomonadati</taxon>
        <taxon>Pseudomonadota</taxon>
        <taxon>Alphaproteobacteria</taxon>
        <taxon>Hyphomicrobiales</taxon>
        <taxon>Devosiaceae</taxon>
        <taxon>Devosia</taxon>
    </lineage>
</organism>
<reference evidence="6" key="1">
    <citation type="submission" date="2020-12" db="EMBL/GenBank/DDBJ databases">
        <title>Devosia sp. MSA67 isolated from Mo River.</title>
        <authorList>
            <person name="Ma F."/>
            <person name="Zi Z."/>
        </authorList>
    </citation>
    <scope>NUCLEOTIDE SEQUENCE</scope>
    <source>
        <strain evidence="6">MSA67</strain>
    </source>
</reference>
<protein>
    <submittedName>
        <fullName evidence="6">MFS transporter</fullName>
    </submittedName>
</protein>
<comment type="subcellular location">
    <subcellularLocation>
        <location evidence="1">Membrane</location>
        <topology evidence="1">Multi-pass membrane protein</topology>
    </subcellularLocation>
</comment>
<keyword evidence="2 5" id="KW-0812">Transmembrane</keyword>
<dbReference type="Proteomes" id="UP000602124">
    <property type="component" value="Unassembled WGS sequence"/>
</dbReference>
<evidence type="ECO:0000313" key="6">
    <source>
        <dbReference type="EMBL" id="MBJ3785896.1"/>
    </source>
</evidence>
<dbReference type="Pfam" id="PF07690">
    <property type="entry name" value="MFS_1"/>
    <property type="match status" value="1"/>
</dbReference>
<evidence type="ECO:0000256" key="2">
    <source>
        <dbReference type="ARBA" id="ARBA00022692"/>
    </source>
</evidence>
<feature type="transmembrane region" description="Helical" evidence="5">
    <location>
        <begin position="94"/>
        <end position="112"/>
    </location>
</feature>
<dbReference type="CDD" id="cd17393">
    <property type="entry name" value="MFS_MosC_like"/>
    <property type="match status" value="1"/>
</dbReference>
<keyword evidence="4 5" id="KW-0472">Membrane</keyword>
<feature type="transmembrane region" description="Helical" evidence="5">
    <location>
        <begin position="194"/>
        <end position="213"/>
    </location>
</feature>
<feature type="transmembrane region" description="Helical" evidence="5">
    <location>
        <begin position="233"/>
        <end position="254"/>
    </location>
</feature>
<evidence type="ECO:0000313" key="7">
    <source>
        <dbReference type="Proteomes" id="UP000602124"/>
    </source>
</evidence>
<dbReference type="GO" id="GO:0016020">
    <property type="term" value="C:membrane"/>
    <property type="evidence" value="ECO:0007669"/>
    <property type="project" value="UniProtKB-SubCell"/>
</dbReference>
<evidence type="ECO:0000256" key="1">
    <source>
        <dbReference type="ARBA" id="ARBA00004141"/>
    </source>
</evidence>
<dbReference type="EMBL" id="JAEKMH010000003">
    <property type="protein sequence ID" value="MBJ3785896.1"/>
    <property type="molecule type" value="Genomic_DNA"/>
</dbReference>
<feature type="transmembrane region" description="Helical" evidence="5">
    <location>
        <begin position="69"/>
        <end position="88"/>
    </location>
</feature>
<dbReference type="InterPro" id="IPR011701">
    <property type="entry name" value="MFS"/>
</dbReference>
<keyword evidence="7" id="KW-1185">Reference proteome</keyword>
<dbReference type="PANTHER" id="PTHR23514">
    <property type="entry name" value="BYPASS OF STOP CODON PROTEIN 6"/>
    <property type="match status" value="1"/>
</dbReference>
<dbReference type="InterPro" id="IPR051788">
    <property type="entry name" value="MFS_Transporter"/>
</dbReference>
<dbReference type="GO" id="GO:0022857">
    <property type="term" value="F:transmembrane transporter activity"/>
    <property type="evidence" value="ECO:0007669"/>
    <property type="project" value="InterPro"/>
</dbReference>
<feature type="transmembrane region" description="Helical" evidence="5">
    <location>
        <begin position="291"/>
        <end position="313"/>
    </location>
</feature>
<sequence length="378" mass="39692">MLSTHWRIVALFFTHALAAGAIHTRIPDLQELIGLSDAQLGLVLMGQPLGALSMFLFSSAIIERFGPRLMILVLLPGVVVTAALASVLLHPLALFVLLAVNGIGFSLTNIAMNVEADRVEAASGARVMNTCHGAWSLGFLLTALLGAALRGLHVSPAIHLWGLAPILIALIFVVVLPMPAMPPRAHADGTAKKLAWPTWATMGLVAFGLGAGLTEGAARAWSIILLRDSFDVAPFIESLALPALLVAMTTGRLLADRYIDRFGPVLVARSLSALAMTSMLVIVLAPQAWLALLGFLGLGVGICVLYPLMLSAAARLGDRPASQNVAATTLIFQIVNLGAPVLIGGVAESFGVRMAFAGLIPLLALTFVMAGRLRSEED</sequence>
<feature type="transmembrane region" description="Helical" evidence="5">
    <location>
        <begin position="158"/>
        <end position="182"/>
    </location>
</feature>
<proteinExistence type="predicted"/>
<dbReference type="SUPFAM" id="SSF103473">
    <property type="entry name" value="MFS general substrate transporter"/>
    <property type="match status" value="1"/>
</dbReference>